<dbReference type="EMBL" id="BMLK01000003">
    <property type="protein sequence ID" value="GGN43528.1"/>
    <property type="molecule type" value="Genomic_DNA"/>
</dbReference>
<evidence type="ECO:0000256" key="5">
    <source>
        <dbReference type="ARBA" id="ARBA00022842"/>
    </source>
</evidence>
<evidence type="ECO:0000313" key="12">
    <source>
        <dbReference type="EMBL" id="GGN43528.1"/>
    </source>
</evidence>
<dbReference type="InterPro" id="IPR005846">
    <property type="entry name" value="A-D-PHexomutase_a/b/a-III"/>
</dbReference>
<reference evidence="13" key="1">
    <citation type="journal article" date="2019" name="Int. J. Syst. Evol. Microbiol.">
        <title>The Global Catalogue of Microorganisms (GCM) 10K type strain sequencing project: providing services to taxonomists for standard genome sequencing and annotation.</title>
        <authorList>
            <consortium name="The Broad Institute Genomics Platform"/>
            <consortium name="The Broad Institute Genome Sequencing Center for Infectious Disease"/>
            <person name="Wu L."/>
            <person name="Ma J."/>
        </authorList>
    </citation>
    <scope>NUCLEOTIDE SEQUENCE [LARGE SCALE GENOMIC DNA]</scope>
    <source>
        <strain evidence="13">CGMCC 1.6784</strain>
    </source>
</reference>
<feature type="domain" description="Alpha-D-phosphohexomutase alpha/beta/alpha" evidence="11">
    <location>
        <begin position="263"/>
        <end position="374"/>
    </location>
</feature>
<comment type="cofactor">
    <cofactor evidence="1">
        <name>Mg(2+)</name>
        <dbReference type="ChEBI" id="CHEBI:18420"/>
    </cofactor>
</comment>
<dbReference type="Proteomes" id="UP000605099">
    <property type="component" value="Unassembled WGS sequence"/>
</dbReference>
<dbReference type="Pfam" id="PF02878">
    <property type="entry name" value="PGM_PMM_I"/>
    <property type="match status" value="1"/>
</dbReference>
<dbReference type="InterPro" id="IPR005841">
    <property type="entry name" value="Alpha-D-phosphohexomutase_SF"/>
</dbReference>
<evidence type="ECO:0000256" key="4">
    <source>
        <dbReference type="ARBA" id="ARBA00022723"/>
    </source>
</evidence>
<evidence type="ECO:0000259" key="10">
    <source>
        <dbReference type="Pfam" id="PF02879"/>
    </source>
</evidence>
<dbReference type="PRINTS" id="PR00509">
    <property type="entry name" value="PGMPMM"/>
</dbReference>
<dbReference type="PROSITE" id="PS00710">
    <property type="entry name" value="PGM_PMM"/>
    <property type="match status" value="1"/>
</dbReference>
<accession>A0ABQ2JAD7</accession>
<comment type="caution">
    <text evidence="12">The sequence shown here is derived from an EMBL/GenBank/DDBJ whole genome shotgun (WGS) entry which is preliminary data.</text>
</comment>
<dbReference type="InterPro" id="IPR016055">
    <property type="entry name" value="A-D-PHexomutase_a/b/a-I/II/III"/>
</dbReference>
<dbReference type="InterPro" id="IPR005844">
    <property type="entry name" value="A-D-PHexomutase_a/b/a-I"/>
</dbReference>
<dbReference type="Gene3D" id="3.40.120.10">
    <property type="entry name" value="Alpha-D-Glucose-1,6-Bisphosphate, subunit A, domain 3"/>
    <property type="match status" value="3"/>
</dbReference>
<keyword evidence="13" id="KW-1185">Reference proteome</keyword>
<dbReference type="SUPFAM" id="SSF55957">
    <property type="entry name" value="Phosphoglucomutase, C-terminal domain"/>
    <property type="match status" value="1"/>
</dbReference>
<dbReference type="InterPro" id="IPR005845">
    <property type="entry name" value="A-D-PHexomutase_a/b/a-II"/>
</dbReference>
<evidence type="ECO:0000256" key="2">
    <source>
        <dbReference type="ARBA" id="ARBA00010231"/>
    </source>
</evidence>
<feature type="domain" description="Alpha-D-phosphohexomutase alpha/beta/alpha" evidence="10">
    <location>
        <begin position="157"/>
        <end position="259"/>
    </location>
</feature>
<dbReference type="SUPFAM" id="SSF53738">
    <property type="entry name" value="Phosphoglucomutase, first 3 domains"/>
    <property type="match status" value="3"/>
</dbReference>
<evidence type="ECO:0000259" key="11">
    <source>
        <dbReference type="Pfam" id="PF02880"/>
    </source>
</evidence>
<feature type="domain" description="Alpha-D-phosphohexomutase alpha/beta/alpha" evidence="9">
    <location>
        <begin position="12"/>
        <end position="123"/>
    </location>
</feature>
<dbReference type="PANTHER" id="PTHR43771">
    <property type="entry name" value="PHOSPHOMANNOMUTASE"/>
    <property type="match status" value="1"/>
</dbReference>
<keyword evidence="5 7" id="KW-0460">Magnesium</keyword>
<organism evidence="12 13">
    <name type="scientific">Novosphingobium indicum</name>
    <dbReference type="NCBI Taxonomy" id="462949"/>
    <lineage>
        <taxon>Bacteria</taxon>
        <taxon>Pseudomonadati</taxon>
        <taxon>Pseudomonadota</taxon>
        <taxon>Alphaproteobacteria</taxon>
        <taxon>Sphingomonadales</taxon>
        <taxon>Sphingomonadaceae</taxon>
        <taxon>Novosphingobium</taxon>
    </lineage>
</organism>
<name>A0ABQ2JAD7_9SPHN</name>
<gene>
    <name evidence="12" type="ORF">GCM10011349_07750</name>
</gene>
<evidence type="ECO:0000259" key="9">
    <source>
        <dbReference type="Pfam" id="PF02878"/>
    </source>
</evidence>
<dbReference type="InterPro" id="IPR016066">
    <property type="entry name" value="A-D-PHexomutase_CS"/>
</dbReference>
<sequence>MPTNHRFEPTILREYDIRGVVGKTLGAEDAYAVGRSFATVVLRNGGRRIVVGYDGRLSSPMLEAALVEGLTDGGVDVVRIGLGPTPMLYYAEASMADVDGGIQITGSHNPRDHNGFKFVLGGRPFFGTDIEGLGSMAAAGDWDTGSGRTEERSVLEAYVERLLHGVEGVPKEPLKALRIGWDAGNGAAGPAVELLTSRLPGEHHLLFTGVDGHFPNHHPDPTIEANLADLQALVAREGLDFGVAFDGDADRIGAIDSTGRVIWGDQLLAIFAEDVLQRMPGAAVIADVKASRTLFDRVAQLGGQPIMWKSGHSLVKAKMLETGAPLGGEMSGHVFFADDYFGFDDGLYAAVRLMAATVRLGTPLTDLRTAMPETFNTPELRFPVEESRKFAAIAEVQARLAQSDADMVAIDGVRVTTPDGWWLLRASNTQDVLTARAESERAEGLERLIGQIDAQLALSGLARS</sequence>
<evidence type="ECO:0000256" key="1">
    <source>
        <dbReference type="ARBA" id="ARBA00001946"/>
    </source>
</evidence>
<dbReference type="RefSeq" id="WP_188818374.1">
    <property type="nucleotide sequence ID" value="NZ_BMLK01000003.1"/>
</dbReference>
<comment type="similarity">
    <text evidence="2 7">Belongs to the phosphohexose mutase family.</text>
</comment>
<evidence type="ECO:0000259" key="8">
    <source>
        <dbReference type="Pfam" id="PF00408"/>
    </source>
</evidence>
<keyword evidence="4 7" id="KW-0479">Metal-binding</keyword>
<dbReference type="Pfam" id="PF02879">
    <property type="entry name" value="PGM_PMM_II"/>
    <property type="match status" value="1"/>
</dbReference>
<dbReference type="InterPro" id="IPR005843">
    <property type="entry name" value="A-D-PHexomutase_C"/>
</dbReference>
<protein>
    <submittedName>
        <fullName evidence="12">Phosphomannomutase</fullName>
    </submittedName>
</protein>
<dbReference type="Gene3D" id="3.30.310.50">
    <property type="entry name" value="Alpha-D-phosphohexomutase, C-terminal domain"/>
    <property type="match status" value="1"/>
</dbReference>
<keyword evidence="3" id="KW-0597">Phosphoprotein</keyword>
<dbReference type="NCBIfam" id="NF046027">
    <property type="entry name" value="PhglucPhmanMutPgmG"/>
    <property type="match status" value="1"/>
</dbReference>
<dbReference type="CDD" id="cd03089">
    <property type="entry name" value="PMM_PGM"/>
    <property type="match status" value="1"/>
</dbReference>
<evidence type="ECO:0000313" key="13">
    <source>
        <dbReference type="Proteomes" id="UP000605099"/>
    </source>
</evidence>
<evidence type="ECO:0000256" key="7">
    <source>
        <dbReference type="RuleBase" id="RU004326"/>
    </source>
</evidence>
<dbReference type="PANTHER" id="PTHR43771:SF2">
    <property type="entry name" value="PHOSPHOMANNOMUTASE_PHOSPHOGLUCOMUTASE"/>
    <property type="match status" value="1"/>
</dbReference>
<proteinExistence type="inferred from homology"/>
<dbReference type="Pfam" id="PF02880">
    <property type="entry name" value="PGM_PMM_III"/>
    <property type="match status" value="1"/>
</dbReference>
<dbReference type="Pfam" id="PF00408">
    <property type="entry name" value="PGM_PMM_IV"/>
    <property type="match status" value="1"/>
</dbReference>
<evidence type="ECO:0000256" key="6">
    <source>
        <dbReference type="ARBA" id="ARBA00023235"/>
    </source>
</evidence>
<keyword evidence="6" id="KW-0413">Isomerase</keyword>
<evidence type="ECO:0000256" key="3">
    <source>
        <dbReference type="ARBA" id="ARBA00022553"/>
    </source>
</evidence>
<feature type="domain" description="Alpha-D-phosphohexomutase C-terminal" evidence="8">
    <location>
        <begin position="379"/>
        <end position="453"/>
    </location>
</feature>
<dbReference type="InterPro" id="IPR036900">
    <property type="entry name" value="A-D-PHexomutase_C_sf"/>
</dbReference>